<dbReference type="GO" id="GO:0051301">
    <property type="term" value="P:cell division"/>
    <property type="evidence" value="ECO:0007669"/>
    <property type="project" value="UniProtKB-KW"/>
</dbReference>
<dbReference type="EMBL" id="JBHSAF010000006">
    <property type="protein sequence ID" value="MFC3913322.1"/>
    <property type="molecule type" value="Genomic_DNA"/>
</dbReference>
<evidence type="ECO:0000256" key="6">
    <source>
        <dbReference type="ARBA" id="ARBA00023136"/>
    </source>
</evidence>
<evidence type="ECO:0000313" key="10">
    <source>
        <dbReference type="EMBL" id="MFC3913322.1"/>
    </source>
</evidence>
<evidence type="ECO:0000256" key="9">
    <source>
        <dbReference type="NCBIfam" id="TIGR02209"/>
    </source>
</evidence>
<dbReference type="Proteomes" id="UP001595692">
    <property type="component" value="Unassembled WGS sequence"/>
</dbReference>
<keyword evidence="7 8" id="KW-0131">Cell cycle</keyword>
<keyword evidence="8" id="KW-0997">Cell inner membrane</keyword>
<comment type="subcellular location">
    <subcellularLocation>
        <location evidence="8">Cell inner membrane</location>
        <topology evidence="8">Single-pass type II membrane protein</topology>
    </subcellularLocation>
    <subcellularLocation>
        <location evidence="1">Cell membrane</location>
        <topology evidence="1">Single-pass type II membrane protein</topology>
    </subcellularLocation>
    <text evidence="8">Localizes to the division septum where it forms a ring structure.</text>
</comment>
<proteinExistence type="inferred from homology"/>
<evidence type="ECO:0000256" key="4">
    <source>
        <dbReference type="ARBA" id="ARBA00022692"/>
    </source>
</evidence>
<keyword evidence="3 8" id="KW-0132">Cell division</keyword>
<evidence type="ECO:0000256" key="2">
    <source>
        <dbReference type="ARBA" id="ARBA00022475"/>
    </source>
</evidence>
<evidence type="ECO:0000313" key="11">
    <source>
        <dbReference type="Proteomes" id="UP001595692"/>
    </source>
</evidence>
<comment type="subunit">
    <text evidence="8">Part of a complex composed of FtsB, FtsL and FtsQ.</text>
</comment>
<dbReference type="NCBIfam" id="TIGR02209">
    <property type="entry name" value="ftsL_broad"/>
    <property type="match status" value="1"/>
</dbReference>
<gene>
    <name evidence="8 10" type="primary">ftsL</name>
    <name evidence="10" type="ORF">ACFOSS_07580</name>
</gene>
<feature type="transmembrane region" description="Helical" evidence="8">
    <location>
        <begin position="20"/>
        <end position="38"/>
    </location>
</feature>
<organism evidence="10 11">
    <name type="scientific">Pseudaeromonas sharmana</name>
    <dbReference type="NCBI Taxonomy" id="328412"/>
    <lineage>
        <taxon>Bacteria</taxon>
        <taxon>Pseudomonadati</taxon>
        <taxon>Pseudomonadota</taxon>
        <taxon>Gammaproteobacteria</taxon>
        <taxon>Aeromonadales</taxon>
        <taxon>Aeromonadaceae</taxon>
        <taxon>Pseudaeromonas</taxon>
    </lineage>
</organism>
<dbReference type="HAMAP" id="MF_00910">
    <property type="entry name" value="FtsL"/>
    <property type="match status" value="1"/>
</dbReference>
<sequence>MEPRINLAREILRDLGRHKFQVILALAILASAMTTIVVTNETRLLTISLNQLLDERDKLDIEWRHLLLEQNALSEHSRVSDIARSKLEMARPSPLKEQIINQP</sequence>
<dbReference type="PANTHER" id="PTHR37479">
    <property type="entry name" value="CELL DIVISION PROTEIN FTSL"/>
    <property type="match status" value="1"/>
</dbReference>
<accession>A0ABV8CN48</accession>
<dbReference type="PANTHER" id="PTHR37479:SF1">
    <property type="entry name" value="CELL DIVISION PROTEIN FTSL"/>
    <property type="match status" value="1"/>
</dbReference>
<dbReference type="InterPro" id="IPR011922">
    <property type="entry name" value="Cell_div_FtsL"/>
</dbReference>
<dbReference type="RefSeq" id="WP_377151599.1">
    <property type="nucleotide sequence ID" value="NZ_JBHSAF010000006.1"/>
</dbReference>
<keyword evidence="11" id="KW-1185">Reference proteome</keyword>
<dbReference type="Pfam" id="PF04999">
    <property type="entry name" value="FtsL"/>
    <property type="match status" value="1"/>
</dbReference>
<evidence type="ECO:0000256" key="3">
    <source>
        <dbReference type="ARBA" id="ARBA00022618"/>
    </source>
</evidence>
<keyword evidence="4 8" id="KW-0812">Transmembrane</keyword>
<name>A0ABV8CN48_9GAMM</name>
<keyword evidence="2 8" id="KW-1003">Cell membrane</keyword>
<keyword evidence="5 8" id="KW-1133">Transmembrane helix</keyword>
<evidence type="ECO:0000256" key="1">
    <source>
        <dbReference type="ARBA" id="ARBA00004401"/>
    </source>
</evidence>
<reference evidence="11" key="1">
    <citation type="journal article" date="2019" name="Int. J. Syst. Evol. Microbiol.">
        <title>The Global Catalogue of Microorganisms (GCM) 10K type strain sequencing project: providing services to taxonomists for standard genome sequencing and annotation.</title>
        <authorList>
            <consortium name="The Broad Institute Genomics Platform"/>
            <consortium name="The Broad Institute Genome Sequencing Center for Infectious Disease"/>
            <person name="Wu L."/>
            <person name="Ma J."/>
        </authorList>
    </citation>
    <scope>NUCLEOTIDE SEQUENCE [LARGE SCALE GENOMIC DNA]</scope>
    <source>
        <strain evidence="11">CCUG 54939</strain>
    </source>
</reference>
<keyword evidence="6 8" id="KW-0472">Membrane</keyword>
<comment type="function">
    <text evidence="8">Essential cell division protein. May link together the upstream cell division proteins, which are predominantly cytoplasmic, with the downstream cell division proteins, which are predominantly periplasmic.</text>
</comment>
<evidence type="ECO:0000256" key="8">
    <source>
        <dbReference type="HAMAP-Rule" id="MF_00910"/>
    </source>
</evidence>
<comment type="similarity">
    <text evidence="8">Belongs to the FtsL family.</text>
</comment>
<protein>
    <recommendedName>
        <fullName evidence="8 9">Cell division protein FtsL</fullName>
    </recommendedName>
</protein>
<evidence type="ECO:0000256" key="5">
    <source>
        <dbReference type="ARBA" id="ARBA00022989"/>
    </source>
</evidence>
<evidence type="ECO:0000256" key="7">
    <source>
        <dbReference type="ARBA" id="ARBA00023306"/>
    </source>
</evidence>
<comment type="caution">
    <text evidence="10">The sequence shown here is derived from an EMBL/GenBank/DDBJ whole genome shotgun (WGS) entry which is preliminary data.</text>
</comment>